<gene>
    <name evidence="2" type="ORF">JFL43_20465</name>
</gene>
<evidence type="ECO:0000313" key="2">
    <source>
        <dbReference type="EMBL" id="MBK3497160.1"/>
    </source>
</evidence>
<proteinExistence type="predicted"/>
<name>A0ABS1HCQ3_9BACL</name>
<keyword evidence="3" id="KW-1185">Reference proteome</keyword>
<dbReference type="Proteomes" id="UP000618943">
    <property type="component" value="Unassembled WGS sequence"/>
</dbReference>
<keyword evidence="1" id="KW-0472">Membrane</keyword>
<evidence type="ECO:0000256" key="1">
    <source>
        <dbReference type="SAM" id="Phobius"/>
    </source>
</evidence>
<keyword evidence="1" id="KW-1133">Transmembrane helix</keyword>
<dbReference type="EMBL" id="JAEOAH010000051">
    <property type="protein sequence ID" value="MBK3497160.1"/>
    <property type="molecule type" value="Genomic_DNA"/>
</dbReference>
<feature type="transmembrane region" description="Helical" evidence="1">
    <location>
        <begin position="28"/>
        <end position="48"/>
    </location>
</feature>
<dbReference type="RefSeq" id="WP_200750462.1">
    <property type="nucleotide sequence ID" value="NZ_JAEOAH010000051.1"/>
</dbReference>
<comment type="caution">
    <text evidence="2">The sequence shown here is derived from an EMBL/GenBank/DDBJ whole genome shotgun (WGS) entry which is preliminary data.</text>
</comment>
<sequence length="49" mass="5980">MMKFANKKQIQRLYREQIRMKKDQDHNFIETIIIILVVAIFIFINLNIS</sequence>
<protein>
    <submittedName>
        <fullName evidence="2">Uncharacterized protein</fullName>
    </submittedName>
</protein>
<keyword evidence="1" id="KW-0812">Transmembrane</keyword>
<reference evidence="2 3" key="1">
    <citation type="submission" date="2020-12" db="EMBL/GenBank/DDBJ databases">
        <title>YIM B01967 draft genome.</title>
        <authorList>
            <person name="Yan X."/>
        </authorList>
    </citation>
    <scope>NUCLEOTIDE SEQUENCE [LARGE SCALE GENOMIC DNA]</scope>
    <source>
        <strain evidence="2 3">YIM B01967</strain>
    </source>
</reference>
<organism evidence="2 3">
    <name type="scientific">Viridibacillus soli</name>
    <dbReference type="NCBI Taxonomy" id="2798301"/>
    <lineage>
        <taxon>Bacteria</taxon>
        <taxon>Bacillati</taxon>
        <taxon>Bacillota</taxon>
        <taxon>Bacilli</taxon>
        <taxon>Bacillales</taxon>
        <taxon>Caryophanaceae</taxon>
        <taxon>Viridibacillus</taxon>
    </lineage>
</organism>
<evidence type="ECO:0000313" key="3">
    <source>
        <dbReference type="Proteomes" id="UP000618943"/>
    </source>
</evidence>
<accession>A0ABS1HCQ3</accession>